<organism evidence="2">
    <name type="scientific">freshwater metagenome</name>
    <dbReference type="NCBI Taxonomy" id="449393"/>
    <lineage>
        <taxon>unclassified sequences</taxon>
        <taxon>metagenomes</taxon>
        <taxon>ecological metagenomes</taxon>
    </lineage>
</organism>
<dbReference type="EMBL" id="CAEZWM010000074">
    <property type="protein sequence ID" value="CAB4656770.1"/>
    <property type="molecule type" value="Genomic_DNA"/>
</dbReference>
<feature type="region of interest" description="Disordered" evidence="1">
    <location>
        <begin position="1"/>
        <end position="40"/>
    </location>
</feature>
<dbReference type="AlphaFoldDB" id="A0A6J6L462"/>
<evidence type="ECO:0000313" key="2">
    <source>
        <dbReference type="EMBL" id="CAB4656770.1"/>
    </source>
</evidence>
<protein>
    <submittedName>
        <fullName evidence="2">Unannotated protein</fullName>
    </submittedName>
</protein>
<name>A0A6J6L462_9ZZZZ</name>
<feature type="compositionally biased region" description="Basic and acidic residues" evidence="1">
    <location>
        <begin position="25"/>
        <end position="40"/>
    </location>
</feature>
<reference evidence="2" key="1">
    <citation type="submission" date="2020-05" db="EMBL/GenBank/DDBJ databases">
        <authorList>
            <person name="Chiriac C."/>
            <person name="Salcher M."/>
            <person name="Ghai R."/>
            <person name="Kavagutti S V."/>
        </authorList>
    </citation>
    <scope>NUCLEOTIDE SEQUENCE</scope>
</reference>
<proteinExistence type="predicted"/>
<sequence>MSPRPTRTSAIPIKAVAPEASSLNDEPKAEVMSDERSRRDGVKAERMFINPATTTIKPRIRANLLLPRAARASCEITALDTVD</sequence>
<evidence type="ECO:0000256" key="1">
    <source>
        <dbReference type="SAM" id="MobiDB-lite"/>
    </source>
</evidence>
<accession>A0A6J6L462</accession>
<gene>
    <name evidence="2" type="ORF">UFOPK2242_00725</name>
</gene>